<evidence type="ECO:0000313" key="9">
    <source>
        <dbReference type="Proteomes" id="UP000261166"/>
    </source>
</evidence>
<dbReference type="InterPro" id="IPR013780">
    <property type="entry name" value="Glyco_hydro_b"/>
</dbReference>
<feature type="domain" description="DUF5110" evidence="4">
    <location>
        <begin position="613"/>
        <end position="680"/>
    </location>
</feature>
<dbReference type="Pfam" id="PF01055">
    <property type="entry name" value="Glyco_hydro_31_2nd"/>
    <property type="match status" value="1"/>
</dbReference>
<dbReference type="PANTHER" id="PTHR43863:SF2">
    <property type="entry name" value="MALTASE-GLUCOAMYLASE"/>
    <property type="match status" value="1"/>
</dbReference>
<organism evidence="6 8">
    <name type="scientific">Eisenbergiella massiliensis</name>
    <dbReference type="NCBI Taxonomy" id="1720294"/>
    <lineage>
        <taxon>Bacteria</taxon>
        <taxon>Bacillati</taxon>
        <taxon>Bacillota</taxon>
        <taxon>Clostridia</taxon>
        <taxon>Lachnospirales</taxon>
        <taxon>Lachnospiraceae</taxon>
        <taxon>Eisenbergiella</taxon>
    </lineage>
</organism>
<keyword evidence="2" id="KW-0378">Hydrolase</keyword>
<dbReference type="SUPFAM" id="SSF51011">
    <property type="entry name" value="Glycosyl hydrolase domain"/>
    <property type="match status" value="1"/>
</dbReference>
<dbReference type="Gene3D" id="2.60.40.1760">
    <property type="entry name" value="glycosyl hydrolase (family 31)"/>
    <property type="match status" value="1"/>
</dbReference>
<sequence length="799" mass="92074">MKELYKLPARPEANRQNILQGDKYRITMLTEGLVRLEYSEDGIFEDRATQTVINRDFPPVEFQVKETEEELEILTWRFRLNYNKKEFNPRGLKAQVLGNTGFWNNVWHYGDELRDLKGTARTLDTVDGACELGHGLVSTEGFSVLDDSASLILTEEGWVAPRKKGIQDIYFWGYGLDYLECLKDFYYLCGKTPMLPRFALGNWWSRYYEYTEASYLELMNRFDEEGIPFTVAVIDMDWHLVNIDPKYGTGWTGYTWNREFFPDPKRFMDSLHERGMRITLNVHPADGIRPHEEMYEAMAKELGKDISREEPVAFEITDPAFLSAYFKYAHHPNEEKGVDFWWLDWQQGGITKMEGLDPLWMLNHFHFLDSARNGKRPMTFSRYAGPGSHRYPVGFSGDTVVTWESLKFQPYFTSTASNIGYGWWSHDIGGHMNGYKDDELEGRWYQLGVFSPVNRLHSTKNEFNGKEPWRFNPEIHSMMNEFLQLRHKMVPYLYTMNYRAYAQDTPLVLPMYYYNPRCLESYRVPNEYYFGTGLIVAPITSPRLSGLNRAKERVWLPEGTFIDFFSGTIYEGGRMMDMYRDINTMPVFAKAGAVIPMTEEIDAVSTCGNPSSLTLKVYAGADGSFSLYEDDNETCDYEKGICAITEFEWKWDGEQRFAVHPVQGELSLVPEKRDYTIEIWGCTESEVLCTSNGKTAEAEASYDADKNCLKITVSQADACAETVITFVRKLVLAENPVKKTVYAFLDQAEMEFDIKTRIYQLVCSGKSPLVIIGELQAMDLSEDLVKCISEMLTAQGSLA</sequence>
<dbReference type="InterPro" id="IPR033403">
    <property type="entry name" value="DUF5110"/>
</dbReference>
<name>A0A3E3ID08_9FIRM</name>
<dbReference type="InterPro" id="IPR051816">
    <property type="entry name" value="Glycosyl_Hydrolase_31"/>
</dbReference>
<dbReference type="Proteomes" id="UP000260812">
    <property type="component" value="Unassembled WGS sequence"/>
</dbReference>
<dbReference type="InterPro" id="IPR048395">
    <property type="entry name" value="Glyco_hydro_31_C"/>
</dbReference>
<comment type="similarity">
    <text evidence="1 2">Belongs to the glycosyl hydrolase 31 family.</text>
</comment>
<accession>A0A3E3ID08</accession>
<proteinExistence type="inferred from homology"/>
<gene>
    <name evidence="7" type="ORF">DWY69_11405</name>
    <name evidence="6" type="ORF">DXC51_01035</name>
</gene>
<evidence type="ECO:0000259" key="4">
    <source>
        <dbReference type="Pfam" id="PF17137"/>
    </source>
</evidence>
<dbReference type="OrthoDB" id="176168at2"/>
<dbReference type="CDD" id="cd06595">
    <property type="entry name" value="GH31_u1"/>
    <property type="match status" value="1"/>
</dbReference>
<evidence type="ECO:0000313" key="6">
    <source>
        <dbReference type="EMBL" id="RGE64949.1"/>
    </source>
</evidence>
<evidence type="ECO:0000259" key="3">
    <source>
        <dbReference type="Pfam" id="PF01055"/>
    </source>
</evidence>
<keyword evidence="2" id="KW-0326">Glycosidase</keyword>
<keyword evidence="8" id="KW-1185">Reference proteome</keyword>
<protein>
    <submittedName>
        <fullName evidence="6">DUF5110 domain-containing protein</fullName>
    </submittedName>
</protein>
<dbReference type="Pfam" id="PF17137">
    <property type="entry name" value="DUF5110"/>
    <property type="match status" value="1"/>
</dbReference>
<dbReference type="Gene3D" id="2.60.40.1180">
    <property type="entry name" value="Golgi alpha-mannosidase II"/>
    <property type="match status" value="2"/>
</dbReference>
<dbReference type="GO" id="GO:0004553">
    <property type="term" value="F:hydrolase activity, hydrolyzing O-glycosyl compounds"/>
    <property type="evidence" value="ECO:0007669"/>
    <property type="project" value="InterPro"/>
</dbReference>
<dbReference type="EMBL" id="QVLV01000001">
    <property type="protein sequence ID" value="RGE64949.1"/>
    <property type="molecule type" value="Genomic_DNA"/>
</dbReference>
<dbReference type="Pfam" id="PF21365">
    <property type="entry name" value="Glyco_hydro_31_3rd"/>
    <property type="match status" value="1"/>
</dbReference>
<dbReference type="PANTHER" id="PTHR43863">
    <property type="entry name" value="HYDROLASE, PUTATIVE (AFU_ORTHOLOGUE AFUA_1G03140)-RELATED"/>
    <property type="match status" value="1"/>
</dbReference>
<dbReference type="GO" id="GO:0005975">
    <property type="term" value="P:carbohydrate metabolic process"/>
    <property type="evidence" value="ECO:0007669"/>
    <property type="project" value="InterPro"/>
</dbReference>
<dbReference type="InterPro" id="IPR000322">
    <property type="entry name" value="Glyco_hydro_31_TIM"/>
</dbReference>
<evidence type="ECO:0000256" key="1">
    <source>
        <dbReference type="ARBA" id="ARBA00007806"/>
    </source>
</evidence>
<comment type="caution">
    <text evidence="6">The sequence shown here is derived from an EMBL/GenBank/DDBJ whole genome shotgun (WGS) entry which is preliminary data.</text>
</comment>
<dbReference type="InterPro" id="IPR017853">
    <property type="entry name" value="GH"/>
</dbReference>
<dbReference type="AlphaFoldDB" id="A0A3E3ID08"/>
<dbReference type="EMBL" id="QVLU01000009">
    <property type="protein sequence ID" value="RGE71645.1"/>
    <property type="molecule type" value="Genomic_DNA"/>
</dbReference>
<dbReference type="GeneID" id="97985502"/>
<reference evidence="8 9" key="1">
    <citation type="submission" date="2018-08" db="EMBL/GenBank/DDBJ databases">
        <title>A genome reference for cultivated species of the human gut microbiota.</title>
        <authorList>
            <person name="Zou Y."/>
            <person name="Xue W."/>
            <person name="Luo G."/>
        </authorList>
    </citation>
    <scope>NUCLEOTIDE SEQUENCE [LARGE SCALE GENOMIC DNA]</scope>
    <source>
        <strain evidence="7 9">AF26-4BH</strain>
        <strain evidence="6 8">TF05-5AC</strain>
    </source>
</reference>
<evidence type="ECO:0000256" key="2">
    <source>
        <dbReference type="RuleBase" id="RU361185"/>
    </source>
</evidence>
<feature type="domain" description="Glycoside hydrolase family 31 TIM barrel" evidence="3">
    <location>
        <begin position="192"/>
        <end position="496"/>
    </location>
</feature>
<feature type="domain" description="Glycosyl hydrolase family 31 C-terminal" evidence="5">
    <location>
        <begin position="505"/>
        <end position="595"/>
    </location>
</feature>
<evidence type="ECO:0000313" key="8">
    <source>
        <dbReference type="Proteomes" id="UP000260812"/>
    </source>
</evidence>
<evidence type="ECO:0000259" key="5">
    <source>
        <dbReference type="Pfam" id="PF21365"/>
    </source>
</evidence>
<dbReference type="RefSeq" id="WP_025488101.1">
    <property type="nucleotide sequence ID" value="NZ_CALBAU010000040.1"/>
</dbReference>
<evidence type="ECO:0000313" key="7">
    <source>
        <dbReference type="EMBL" id="RGE71645.1"/>
    </source>
</evidence>
<dbReference type="Gene3D" id="3.20.20.80">
    <property type="entry name" value="Glycosidases"/>
    <property type="match status" value="1"/>
</dbReference>
<dbReference type="SUPFAM" id="SSF51445">
    <property type="entry name" value="(Trans)glycosidases"/>
    <property type="match status" value="1"/>
</dbReference>
<dbReference type="Proteomes" id="UP000261166">
    <property type="component" value="Unassembled WGS sequence"/>
</dbReference>